<sequence>MASSGSAQGTPQYPIANLTQIVEELYPDILKKTICVPPMHYNRVPYAADTVSGHSVFVTQPPIGRFSAPSSASTGSQARPTASSGSAGNQTGSASTGSQAIHTTSPGSAGNQTGSVSPVSSAFTGSQARHANAGLSANQSVPTTSSTRPKNAHAPSVFSSPKMGQAAPGISASSARGTGTARTTGLAKKTSPCAGKKTSKLDAVGTILQGFNNLCPNHFVGNAASYFQSIITRSKQDNQPSQPSQHSIWTPEPQPATAPDPVYDSDVRDDFAQHHVLTNLQALGHKRGEVMFILSQLNFADYFNKPTYAAAAKRIPRLANLPKSHRQGDFDVMVFHRHHGILLGELKSVGKNHAELHKTQADSDADVAKRVEKAAKQLDKSETVIKHLVKDIASGLTVKKSIFLPYVRSAQLQRVLASNPNLERMVCQSLGAVNAADATQLCLCSEQLSDPDSYWRVTPEVLLRLDTWWQNRVACTVDPLLHDQLYLEIVTRFVGPATTVNVHCNAAPRVEVRTEGEAVSELGQRVARLILTLQQLDLLHLGPQHVWITGPPGTGKTLVLVLRGLWCLRHGHNVHIVSVVQGHLGVAHVIYNQLQMTVANDPPSTLGSVYLHTYALQERPWDCWPMILSLGRHLTSGKRMFVILDDVLINPGNNFPQIAQVLHQAFNNHPKAAHVSLWVSSMQFIRGAIPGAFPVVNFTQPMRCAPAVQREVEPGLKHCKTLGYSRKAMSAPGDGLEIVRLRHSGTGHTSLWPVDCYPCGVQIANVLRRQFNVSNAGQHALPTSPPPLEYNDVFILTRSSQLWDDIKDDKGRLTSPACALVRGLRDGGLPILVLDRASRDNEGWQKDMADTALARSNVVTITHSWAVRGLERKLVVWIPGRKLEGDPSEGDADCNLNKNLPDAEERLLAKSRCTTQLVIVELGQAEEPLQEPDLD</sequence>
<feature type="region of interest" description="Disordered" evidence="1">
    <location>
        <begin position="67"/>
        <end position="198"/>
    </location>
</feature>
<comment type="caution">
    <text evidence="2">The sequence shown here is derived from an EMBL/GenBank/DDBJ whole genome shotgun (WGS) entry which is preliminary data.</text>
</comment>
<evidence type="ECO:0000313" key="2">
    <source>
        <dbReference type="EMBL" id="KAK7114775.1"/>
    </source>
</evidence>
<evidence type="ECO:0000256" key="1">
    <source>
        <dbReference type="SAM" id="MobiDB-lite"/>
    </source>
</evidence>
<proteinExistence type="predicted"/>
<dbReference type="SUPFAM" id="SSF52540">
    <property type="entry name" value="P-loop containing nucleoside triphosphate hydrolases"/>
    <property type="match status" value="1"/>
</dbReference>
<gene>
    <name evidence="2" type="ORF">V1264_000779</name>
</gene>
<organism evidence="2 3">
    <name type="scientific">Littorina saxatilis</name>
    <dbReference type="NCBI Taxonomy" id="31220"/>
    <lineage>
        <taxon>Eukaryota</taxon>
        <taxon>Metazoa</taxon>
        <taxon>Spiralia</taxon>
        <taxon>Lophotrochozoa</taxon>
        <taxon>Mollusca</taxon>
        <taxon>Gastropoda</taxon>
        <taxon>Caenogastropoda</taxon>
        <taxon>Littorinimorpha</taxon>
        <taxon>Littorinoidea</taxon>
        <taxon>Littorinidae</taxon>
        <taxon>Littorina</taxon>
    </lineage>
</organism>
<name>A0AAN9C5J2_9CAEN</name>
<evidence type="ECO:0000313" key="3">
    <source>
        <dbReference type="Proteomes" id="UP001374579"/>
    </source>
</evidence>
<reference evidence="2 3" key="1">
    <citation type="submission" date="2024-02" db="EMBL/GenBank/DDBJ databases">
        <title>Chromosome-scale genome assembly of the rough periwinkle Littorina saxatilis.</title>
        <authorList>
            <person name="De Jode A."/>
            <person name="Faria R."/>
            <person name="Formenti G."/>
            <person name="Sims Y."/>
            <person name="Smith T.P."/>
            <person name="Tracey A."/>
            <person name="Wood J.M.D."/>
            <person name="Zagrodzka Z.B."/>
            <person name="Johannesson K."/>
            <person name="Butlin R.K."/>
            <person name="Leder E.H."/>
        </authorList>
    </citation>
    <scope>NUCLEOTIDE SEQUENCE [LARGE SCALE GENOMIC DNA]</scope>
    <source>
        <strain evidence="2">Snail1</strain>
        <tissue evidence="2">Muscle</tissue>
    </source>
</reference>
<keyword evidence="3" id="KW-1185">Reference proteome</keyword>
<accession>A0AAN9C5J2</accession>
<feature type="region of interest" description="Disordered" evidence="1">
    <location>
        <begin position="234"/>
        <end position="262"/>
    </location>
</feature>
<dbReference type="Proteomes" id="UP001374579">
    <property type="component" value="Unassembled WGS sequence"/>
</dbReference>
<dbReference type="EMBL" id="JBAMIC010000001">
    <property type="protein sequence ID" value="KAK7114775.1"/>
    <property type="molecule type" value="Genomic_DNA"/>
</dbReference>
<dbReference type="AlphaFoldDB" id="A0AAN9C5J2"/>
<dbReference type="InterPro" id="IPR027417">
    <property type="entry name" value="P-loop_NTPase"/>
</dbReference>
<protein>
    <submittedName>
        <fullName evidence="2">Uncharacterized protein</fullName>
    </submittedName>
</protein>
<feature type="compositionally biased region" description="Polar residues" evidence="1">
    <location>
        <begin position="234"/>
        <end position="248"/>
    </location>
</feature>
<feature type="compositionally biased region" description="Low complexity" evidence="1">
    <location>
        <begin position="171"/>
        <end position="185"/>
    </location>
</feature>
<feature type="compositionally biased region" description="Polar residues" evidence="1">
    <location>
        <begin position="68"/>
        <end position="149"/>
    </location>
</feature>